<accession>A0A3P7PCZ0</accession>
<name>A0A3P7PCZ0_9FIRM</name>
<dbReference type="Proteomes" id="UP000279029">
    <property type="component" value="Chromosome"/>
</dbReference>
<dbReference type="EMBL" id="LR130778">
    <property type="protein sequence ID" value="VDN46758.1"/>
    <property type="molecule type" value="Genomic_DNA"/>
</dbReference>
<reference evidence="1 2" key="1">
    <citation type="submission" date="2018-09" db="EMBL/GenBank/DDBJ databases">
        <authorList>
            <person name="Postec A."/>
        </authorList>
    </citation>
    <scope>NUCLEOTIDE SEQUENCE [LARGE SCALE GENOMIC DNA]</scope>
    <source>
        <strain evidence="1">70B-A</strain>
    </source>
</reference>
<evidence type="ECO:0000313" key="2">
    <source>
        <dbReference type="Proteomes" id="UP000279029"/>
    </source>
</evidence>
<protein>
    <submittedName>
        <fullName evidence="1">Uncharacterized protein</fullName>
    </submittedName>
</protein>
<organism evidence="1 2">
    <name type="scientific">Petrocella atlantisensis</name>
    <dbReference type="NCBI Taxonomy" id="2173034"/>
    <lineage>
        <taxon>Bacteria</taxon>
        <taxon>Bacillati</taxon>
        <taxon>Bacillota</taxon>
        <taxon>Clostridia</taxon>
        <taxon>Lachnospirales</taxon>
        <taxon>Vallitaleaceae</taxon>
        <taxon>Petrocella</taxon>
    </lineage>
</organism>
<dbReference type="KEGG" id="cbar:PATL70BA_0883"/>
<evidence type="ECO:0000313" key="1">
    <source>
        <dbReference type="EMBL" id="VDN46758.1"/>
    </source>
</evidence>
<dbReference type="AlphaFoldDB" id="A0A3P7PCZ0"/>
<gene>
    <name evidence="1" type="ORF">PATL70BA_0883</name>
</gene>
<sequence>MDSVIGTKGAIEVNHELIIRVLTKGTSLNDLTLEDIYLMMNHTKHPPYC</sequence>
<keyword evidence="2" id="KW-1185">Reference proteome</keyword>
<proteinExistence type="predicted"/>